<accession>A0A2I0IQ03</accession>
<organism evidence="1 2">
    <name type="scientific">Punica granatum</name>
    <name type="common">Pomegranate</name>
    <dbReference type="NCBI Taxonomy" id="22663"/>
    <lineage>
        <taxon>Eukaryota</taxon>
        <taxon>Viridiplantae</taxon>
        <taxon>Streptophyta</taxon>
        <taxon>Embryophyta</taxon>
        <taxon>Tracheophyta</taxon>
        <taxon>Spermatophyta</taxon>
        <taxon>Magnoliopsida</taxon>
        <taxon>eudicotyledons</taxon>
        <taxon>Gunneridae</taxon>
        <taxon>Pentapetalae</taxon>
        <taxon>rosids</taxon>
        <taxon>malvids</taxon>
        <taxon>Myrtales</taxon>
        <taxon>Lythraceae</taxon>
        <taxon>Punica</taxon>
    </lineage>
</organism>
<evidence type="ECO:0000313" key="2">
    <source>
        <dbReference type="Proteomes" id="UP000233551"/>
    </source>
</evidence>
<dbReference type="AlphaFoldDB" id="A0A2I0IQ03"/>
<reference evidence="1 2" key="1">
    <citation type="submission" date="2017-11" db="EMBL/GenBank/DDBJ databases">
        <title>De-novo sequencing of pomegranate (Punica granatum L.) genome.</title>
        <authorList>
            <person name="Akparov Z."/>
            <person name="Amiraslanov A."/>
            <person name="Hajiyeva S."/>
            <person name="Abbasov M."/>
            <person name="Kaur K."/>
            <person name="Hamwieh A."/>
            <person name="Solovyev V."/>
            <person name="Salamov A."/>
            <person name="Braich B."/>
            <person name="Kosarev P."/>
            <person name="Mahmoud A."/>
            <person name="Hajiyev E."/>
            <person name="Babayeva S."/>
            <person name="Izzatullayeva V."/>
            <person name="Mammadov A."/>
            <person name="Mammadov A."/>
            <person name="Sharifova S."/>
            <person name="Ojaghi J."/>
            <person name="Eynullazada K."/>
            <person name="Bayramov B."/>
            <person name="Abdulazimova A."/>
            <person name="Shahmuradov I."/>
        </authorList>
    </citation>
    <scope>NUCLEOTIDE SEQUENCE [LARGE SCALE GENOMIC DNA]</scope>
    <source>
        <strain evidence="2">cv. AG2017</strain>
        <tissue evidence="1">Leaf</tissue>
    </source>
</reference>
<gene>
    <name evidence="1" type="ORF">CRG98_033540</name>
</gene>
<evidence type="ECO:0000313" key="1">
    <source>
        <dbReference type="EMBL" id="PKI46085.1"/>
    </source>
</evidence>
<comment type="caution">
    <text evidence="1">The sequence shown here is derived from an EMBL/GenBank/DDBJ whole genome shotgun (WGS) entry which is preliminary data.</text>
</comment>
<dbReference type="EMBL" id="PGOL01002674">
    <property type="protein sequence ID" value="PKI46085.1"/>
    <property type="molecule type" value="Genomic_DNA"/>
</dbReference>
<protein>
    <submittedName>
        <fullName evidence="1">Uncharacterized protein</fullName>
    </submittedName>
</protein>
<proteinExistence type="predicted"/>
<dbReference type="Proteomes" id="UP000233551">
    <property type="component" value="Unassembled WGS sequence"/>
</dbReference>
<name>A0A2I0IQ03_PUNGR</name>
<keyword evidence="2" id="KW-1185">Reference proteome</keyword>
<sequence>MGKFIGIVKEQALRYAQIGKPKTPIEINHRIYTGLDSDWEPIVVAQSERMLTMSTHELQSLLVGLLGAGPIEALYTDGWKGGNSSKKNSGKNYDSKKNPDCYIVKDCHMSQELMRGPVRDGLYCFHLRGGPILVDASQSSSSPALATGTKDGTLPPLRLTISSHPSAFSVFATLQEPQTFAQARKHSTWWAAMEEEYLALL</sequence>